<keyword evidence="14" id="KW-1185">Reference proteome</keyword>
<evidence type="ECO:0000259" key="12">
    <source>
        <dbReference type="Pfam" id="PF20645"/>
    </source>
</evidence>
<comment type="subcellular location">
    <subcellularLocation>
        <location evidence="1">Nucleus</location>
        <location evidence="1">Nucleolus</location>
    </subcellularLocation>
</comment>
<proteinExistence type="inferred from homology"/>
<comment type="similarity">
    <text evidence="2">Belongs to the RRN7/TAF1B family.</text>
</comment>
<evidence type="ECO:0000313" key="13">
    <source>
        <dbReference type="EMBL" id="PCH41046.1"/>
    </source>
</evidence>
<evidence type="ECO:0000256" key="9">
    <source>
        <dbReference type="ARBA" id="ARBA00023242"/>
    </source>
</evidence>
<keyword evidence="7" id="KW-0238">DNA-binding</keyword>
<accession>A0A2H3JFT2</accession>
<feature type="region of interest" description="Disordered" evidence="10">
    <location>
        <begin position="139"/>
        <end position="177"/>
    </location>
</feature>
<keyword evidence="9" id="KW-0539">Nucleus</keyword>
<keyword evidence="3" id="KW-0479">Metal-binding</keyword>
<dbReference type="OMA" id="ICRDIWA"/>
<dbReference type="InterPro" id="IPR048538">
    <property type="entry name" value="Rrn7_cyclin_C"/>
</dbReference>
<dbReference type="OrthoDB" id="428577at2759"/>
<dbReference type="PANTHER" id="PTHR31576:SF2">
    <property type="entry name" value="TATA BOX-BINDING PROTEIN-ASSOCIATED FACTOR RNA POLYMERASE I SUBUNIT B"/>
    <property type="match status" value="1"/>
</dbReference>
<dbReference type="EMBL" id="KB468113">
    <property type="protein sequence ID" value="PCH41046.1"/>
    <property type="molecule type" value="Genomic_DNA"/>
</dbReference>
<dbReference type="STRING" id="742152.A0A2H3JFT2"/>
<reference evidence="13 14" key="1">
    <citation type="journal article" date="2012" name="Science">
        <title>The Paleozoic origin of enzymatic lignin decomposition reconstructed from 31 fungal genomes.</title>
        <authorList>
            <person name="Floudas D."/>
            <person name="Binder M."/>
            <person name="Riley R."/>
            <person name="Barry K."/>
            <person name="Blanchette R.A."/>
            <person name="Henrissat B."/>
            <person name="Martinez A.T."/>
            <person name="Otillar R."/>
            <person name="Spatafora J.W."/>
            <person name="Yadav J.S."/>
            <person name="Aerts A."/>
            <person name="Benoit I."/>
            <person name="Boyd A."/>
            <person name="Carlson A."/>
            <person name="Copeland A."/>
            <person name="Coutinho P.M."/>
            <person name="de Vries R.P."/>
            <person name="Ferreira P."/>
            <person name="Findley K."/>
            <person name="Foster B."/>
            <person name="Gaskell J."/>
            <person name="Glotzer D."/>
            <person name="Gorecki P."/>
            <person name="Heitman J."/>
            <person name="Hesse C."/>
            <person name="Hori C."/>
            <person name="Igarashi K."/>
            <person name="Jurgens J.A."/>
            <person name="Kallen N."/>
            <person name="Kersten P."/>
            <person name="Kohler A."/>
            <person name="Kuees U."/>
            <person name="Kumar T.K.A."/>
            <person name="Kuo A."/>
            <person name="LaButti K."/>
            <person name="Larrondo L.F."/>
            <person name="Lindquist E."/>
            <person name="Ling A."/>
            <person name="Lombard V."/>
            <person name="Lucas S."/>
            <person name="Lundell T."/>
            <person name="Martin R."/>
            <person name="McLaughlin D.J."/>
            <person name="Morgenstern I."/>
            <person name="Morin E."/>
            <person name="Murat C."/>
            <person name="Nagy L.G."/>
            <person name="Nolan M."/>
            <person name="Ohm R.A."/>
            <person name="Patyshakuliyeva A."/>
            <person name="Rokas A."/>
            <person name="Ruiz-Duenas F.J."/>
            <person name="Sabat G."/>
            <person name="Salamov A."/>
            <person name="Samejima M."/>
            <person name="Schmutz J."/>
            <person name="Slot J.C."/>
            <person name="St John F."/>
            <person name="Stenlid J."/>
            <person name="Sun H."/>
            <person name="Sun S."/>
            <person name="Syed K."/>
            <person name="Tsang A."/>
            <person name="Wiebenga A."/>
            <person name="Young D."/>
            <person name="Pisabarro A."/>
            <person name="Eastwood D.C."/>
            <person name="Martin F."/>
            <person name="Cullen D."/>
            <person name="Grigoriev I.V."/>
            <person name="Hibbett D.S."/>
        </authorList>
    </citation>
    <scope>NUCLEOTIDE SEQUENCE [LARGE SCALE GENOMIC DNA]</scope>
    <source>
        <strain evidence="13 14">MD-104</strain>
    </source>
</reference>
<keyword evidence="5" id="KW-0862">Zinc</keyword>
<protein>
    <recommendedName>
        <fullName evidence="15">RRN7-type domain-containing protein</fullName>
    </recommendedName>
</protein>
<dbReference type="AlphaFoldDB" id="A0A2H3JFT2"/>
<gene>
    <name evidence="13" type="ORF">WOLCODRAFT_118149</name>
</gene>
<evidence type="ECO:0000256" key="7">
    <source>
        <dbReference type="ARBA" id="ARBA00023125"/>
    </source>
</evidence>
<dbReference type="GO" id="GO:0042790">
    <property type="term" value="P:nucleolar large rRNA transcription by RNA polymerase I"/>
    <property type="evidence" value="ECO:0007669"/>
    <property type="project" value="TreeGrafter"/>
</dbReference>
<evidence type="ECO:0008006" key="15">
    <source>
        <dbReference type="Google" id="ProtNLM"/>
    </source>
</evidence>
<evidence type="ECO:0000256" key="5">
    <source>
        <dbReference type="ARBA" id="ARBA00022833"/>
    </source>
</evidence>
<sequence length="579" mass="66257">MAPKRRCPVCGSRRWRKSATSGLITCSEGHVLQNYRVETTEVDEFGPHARIKRKLHKQSKKKEHSGANPNLYYGERGRYHYFQCLQLILRMQVAALTKAWGLPPQFETVCRDVWTLHLSLLPNPPPAEPLYFAEDRQDAKPAEDTLGLQKSSPPEDPESKDHAEDKQNDLGNEEDDPEMAKLMRENSETPLSSEDETTKVHLYSRRKQLRKMYDTPASNIAVLMVACWTLRLPVMYMDFIRLIEAYKLPYLEPLRFLPVSMTSHLTKSTSKALSPSHAPRTLDLHNLTSRLAKLMYAKFEVYTPEMNATPTLWRAVRALQGNPTLYTMTKKVARMLSIPVMLHRSLAAPLQRLTKEDATWRKYDSAVPEVSLIATVIVVLKMVYGLDGKDRSPKERDDPACALPRLPEYLACIEQLDETTPEELRFTAASQISVLDMDAETLDQYLEFCETALLPREDRRAESNVVMQHFPLQENHSLTNMQRLQQEITLGDPQPLPATLPALALREDECLRPGDSISIYNNLDVLGDLPEQYELVVRRAAHWAGVDEDYVSGVVERYERRIMSLWKRTRTLEARGGDE</sequence>
<name>A0A2H3JFT2_WOLCO</name>
<dbReference type="GO" id="GO:0070860">
    <property type="term" value="C:RNA polymerase I core factor complex"/>
    <property type="evidence" value="ECO:0007669"/>
    <property type="project" value="InterPro"/>
</dbReference>
<dbReference type="InterPro" id="IPR048540">
    <property type="entry name" value="Rrn7_cyclin_N"/>
</dbReference>
<feature type="domain" description="Rrn7/TAF1B N-terminal cyclin" evidence="11">
    <location>
        <begin position="85"/>
        <end position="258"/>
    </location>
</feature>
<keyword evidence="4" id="KW-0863">Zinc-finger</keyword>
<evidence type="ECO:0000256" key="2">
    <source>
        <dbReference type="ARBA" id="ARBA00006899"/>
    </source>
</evidence>
<organism evidence="13 14">
    <name type="scientific">Wolfiporia cocos (strain MD-104)</name>
    <name type="common">Brown rot fungus</name>
    <dbReference type="NCBI Taxonomy" id="742152"/>
    <lineage>
        <taxon>Eukaryota</taxon>
        <taxon>Fungi</taxon>
        <taxon>Dikarya</taxon>
        <taxon>Basidiomycota</taxon>
        <taxon>Agaricomycotina</taxon>
        <taxon>Agaricomycetes</taxon>
        <taxon>Polyporales</taxon>
        <taxon>Phaeolaceae</taxon>
        <taxon>Wolfiporia</taxon>
    </lineage>
</organism>
<dbReference type="Pfam" id="PF20644">
    <property type="entry name" value="Rrn7_cyclin_N"/>
    <property type="match status" value="1"/>
</dbReference>
<evidence type="ECO:0000313" key="14">
    <source>
        <dbReference type="Proteomes" id="UP000218811"/>
    </source>
</evidence>
<evidence type="ECO:0000256" key="4">
    <source>
        <dbReference type="ARBA" id="ARBA00022771"/>
    </source>
</evidence>
<dbReference type="Pfam" id="PF20645">
    <property type="entry name" value="Rrn7_cyclin_C"/>
    <property type="match status" value="1"/>
</dbReference>
<evidence type="ECO:0000256" key="1">
    <source>
        <dbReference type="ARBA" id="ARBA00004604"/>
    </source>
</evidence>
<keyword evidence="6" id="KW-0805">Transcription regulation</keyword>
<dbReference type="Proteomes" id="UP000218811">
    <property type="component" value="Unassembled WGS sequence"/>
</dbReference>
<dbReference type="PANTHER" id="PTHR31576">
    <property type="entry name" value="TATA BOX-BINDING PROTEIN-ASSOCIATED FACTOR RNA POLYMERASE I SUBUNIT B"/>
    <property type="match status" value="1"/>
</dbReference>
<feature type="compositionally biased region" description="Basic and acidic residues" evidence="10">
    <location>
        <begin position="157"/>
        <end position="168"/>
    </location>
</feature>
<dbReference type="GO" id="GO:0001164">
    <property type="term" value="F:RNA polymerase I core promoter sequence-specific DNA binding"/>
    <property type="evidence" value="ECO:0007669"/>
    <property type="project" value="InterPro"/>
</dbReference>
<keyword evidence="8" id="KW-0804">Transcription</keyword>
<dbReference type="GO" id="GO:0008270">
    <property type="term" value="F:zinc ion binding"/>
    <property type="evidence" value="ECO:0007669"/>
    <property type="project" value="UniProtKB-KW"/>
</dbReference>
<evidence type="ECO:0000256" key="8">
    <source>
        <dbReference type="ARBA" id="ARBA00023163"/>
    </source>
</evidence>
<evidence type="ECO:0000256" key="10">
    <source>
        <dbReference type="SAM" id="MobiDB-lite"/>
    </source>
</evidence>
<feature type="domain" description="Rrn7/TAF1B C-terminal cyclin" evidence="12">
    <location>
        <begin position="279"/>
        <end position="451"/>
    </location>
</feature>
<dbReference type="InterPro" id="IPR033599">
    <property type="entry name" value="TAF1B/Rrn7"/>
</dbReference>
<evidence type="ECO:0000256" key="6">
    <source>
        <dbReference type="ARBA" id="ARBA00023015"/>
    </source>
</evidence>
<evidence type="ECO:0000259" key="11">
    <source>
        <dbReference type="Pfam" id="PF20644"/>
    </source>
</evidence>
<evidence type="ECO:0000256" key="3">
    <source>
        <dbReference type="ARBA" id="ARBA00022723"/>
    </source>
</evidence>